<dbReference type="KEGG" id="uam:UABAM_02903"/>
<evidence type="ECO:0000313" key="1">
    <source>
        <dbReference type="EMBL" id="BBM84542.1"/>
    </source>
</evidence>
<protein>
    <submittedName>
        <fullName evidence="1">Uncharacterized protein</fullName>
    </submittedName>
</protein>
<organism evidence="1 2">
    <name type="scientific">Uabimicrobium amorphum</name>
    <dbReference type="NCBI Taxonomy" id="2596890"/>
    <lineage>
        <taxon>Bacteria</taxon>
        <taxon>Pseudomonadati</taxon>
        <taxon>Planctomycetota</taxon>
        <taxon>Candidatus Uabimicrobiia</taxon>
        <taxon>Candidatus Uabimicrobiales</taxon>
        <taxon>Candidatus Uabimicrobiaceae</taxon>
        <taxon>Candidatus Uabimicrobium</taxon>
    </lineage>
</organism>
<accession>A0A5S9F3J1</accession>
<name>A0A5S9F3J1_UABAM</name>
<evidence type="ECO:0000313" key="2">
    <source>
        <dbReference type="Proteomes" id="UP000326354"/>
    </source>
</evidence>
<proteinExistence type="predicted"/>
<keyword evidence="2" id="KW-1185">Reference proteome</keyword>
<reference evidence="1 2" key="1">
    <citation type="submission" date="2019-08" db="EMBL/GenBank/DDBJ databases">
        <title>Complete genome sequence of Candidatus Uab amorphum.</title>
        <authorList>
            <person name="Shiratori T."/>
            <person name="Suzuki S."/>
            <person name="Kakizawa Y."/>
            <person name="Ishida K."/>
        </authorList>
    </citation>
    <scope>NUCLEOTIDE SEQUENCE [LARGE SCALE GENOMIC DNA]</scope>
    <source>
        <strain evidence="1 2">SRT547</strain>
    </source>
</reference>
<dbReference type="RefSeq" id="WP_151968688.1">
    <property type="nucleotide sequence ID" value="NZ_AP019860.1"/>
</dbReference>
<dbReference type="Proteomes" id="UP000326354">
    <property type="component" value="Chromosome"/>
</dbReference>
<sequence>MRIVKQKTLHAVEPRTEYRGCTFYLEGPHCLDDCVFDNCSFRGEMHYVESEESQRYPEFRNCNFNCKEVSMKSIGVDELIAEVETIDIEKIITKLIVVPFSETQDKLKIERDLLKIKTIDLSAYESYNEIPVEWFERFPTLERVILPLSTDLVICFQEIPLKKRIKFNISRVNNGYKLTRLKKID</sequence>
<dbReference type="EMBL" id="AP019860">
    <property type="protein sequence ID" value="BBM84542.1"/>
    <property type="molecule type" value="Genomic_DNA"/>
</dbReference>
<dbReference type="AlphaFoldDB" id="A0A5S9F3J1"/>
<gene>
    <name evidence="1" type="ORF">UABAM_02903</name>
</gene>